<dbReference type="InterPro" id="IPR041359">
    <property type="entry name" value="MetOD1"/>
</dbReference>
<dbReference type="Pfam" id="PF08279">
    <property type="entry name" value="HTH_11"/>
    <property type="match status" value="1"/>
</dbReference>
<accession>A0ABW5QY85</accession>
<comment type="caution">
    <text evidence="4">The sequence shown here is derived from an EMBL/GenBank/DDBJ whole genome shotgun (WGS) entry which is preliminary data.</text>
</comment>
<sequence length="222" mass="24939">MNEPAELSTREKIMHMLKTQGGLSAKEITEQLGITSMAVRRHIGTLEKDHLIQSRTVRQPMGRPTAVYSLSPQADAFFPKNYGTIALDLLGELAEESGGAMVDRLFERRMKTLQSKYEKKLARKPFDEQVALLADIQNDNGYMVELVNDGGEHVLTEYNCPIAQVANRYPHACTCEQKLFETLLDADVQRTECLTEGGSKCVYRIKQKRLSSSMAKDSTHSQ</sequence>
<evidence type="ECO:0000259" key="3">
    <source>
        <dbReference type="Pfam" id="PF18546"/>
    </source>
</evidence>
<protein>
    <submittedName>
        <fullName evidence="4">Helix-turn-helix transcriptional regulator</fullName>
    </submittedName>
</protein>
<evidence type="ECO:0000313" key="4">
    <source>
        <dbReference type="EMBL" id="MFD2661040.1"/>
    </source>
</evidence>
<dbReference type="SUPFAM" id="SSF46785">
    <property type="entry name" value="Winged helix' DNA-binding domain"/>
    <property type="match status" value="1"/>
</dbReference>
<dbReference type="Pfam" id="PF18546">
    <property type="entry name" value="MetOD1"/>
    <property type="match status" value="1"/>
</dbReference>
<dbReference type="Proteomes" id="UP001597493">
    <property type="component" value="Unassembled WGS sequence"/>
</dbReference>
<evidence type="ECO:0000256" key="1">
    <source>
        <dbReference type="ARBA" id="ARBA00023125"/>
    </source>
</evidence>
<evidence type="ECO:0000259" key="2">
    <source>
        <dbReference type="Pfam" id="PF08279"/>
    </source>
</evidence>
<keyword evidence="1" id="KW-0238">DNA-binding</keyword>
<evidence type="ECO:0000313" key="5">
    <source>
        <dbReference type="Proteomes" id="UP001597493"/>
    </source>
</evidence>
<keyword evidence="5" id="KW-1185">Reference proteome</keyword>
<dbReference type="InterPro" id="IPR011991">
    <property type="entry name" value="ArsR-like_HTH"/>
</dbReference>
<feature type="domain" description="Metanogen output" evidence="3">
    <location>
        <begin position="102"/>
        <end position="205"/>
    </location>
</feature>
<dbReference type="CDD" id="cd00090">
    <property type="entry name" value="HTH_ARSR"/>
    <property type="match status" value="1"/>
</dbReference>
<dbReference type="PANTHER" id="PTHR38600:SF2">
    <property type="entry name" value="SLL0088 PROTEIN"/>
    <property type="match status" value="1"/>
</dbReference>
<proteinExistence type="predicted"/>
<dbReference type="EMBL" id="JBHUMY010000012">
    <property type="protein sequence ID" value="MFD2661040.1"/>
    <property type="molecule type" value="Genomic_DNA"/>
</dbReference>
<dbReference type="InterPro" id="IPR036390">
    <property type="entry name" value="WH_DNA-bd_sf"/>
</dbReference>
<feature type="domain" description="Helix-turn-helix type 11" evidence="2">
    <location>
        <begin position="10"/>
        <end position="49"/>
    </location>
</feature>
<gene>
    <name evidence="4" type="ORF">ACFSW5_12340</name>
</gene>
<dbReference type="Gene3D" id="1.10.10.10">
    <property type="entry name" value="Winged helix-like DNA-binding domain superfamily/Winged helix DNA-binding domain"/>
    <property type="match status" value="1"/>
</dbReference>
<name>A0ABW5QY85_9BACL</name>
<dbReference type="RefSeq" id="WP_379273327.1">
    <property type="nucleotide sequence ID" value="NZ_JBHUGT010000024.1"/>
</dbReference>
<reference evidence="5" key="1">
    <citation type="journal article" date="2019" name="Int. J. Syst. Evol. Microbiol.">
        <title>The Global Catalogue of Microorganisms (GCM) 10K type strain sequencing project: providing services to taxonomists for standard genome sequencing and annotation.</title>
        <authorList>
            <consortium name="The Broad Institute Genomics Platform"/>
            <consortium name="The Broad Institute Genome Sequencing Center for Infectious Disease"/>
            <person name="Wu L."/>
            <person name="Ma J."/>
        </authorList>
    </citation>
    <scope>NUCLEOTIDE SEQUENCE [LARGE SCALE GENOMIC DNA]</scope>
    <source>
        <strain evidence="5">TISTR 1827</strain>
    </source>
</reference>
<dbReference type="PANTHER" id="PTHR38600">
    <property type="entry name" value="TRANSCRIPTIONAL REGULATORY PROTEIN"/>
    <property type="match status" value="1"/>
</dbReference>
<organism evidence="4 5">
    <name type="scientific">Paenibacillus thailandensis</name>
    <dbReference type="NCBI Taxonomy" id="393250"/>
    <lineage>
        <taxon>Bacteria</taxon>
        <taxon>Bacillati</taxon>
        <taxon>Bacillota</taxon>
        <taxon>Bacilli</taxon>
        <taxon>Bacillales</taxon>
        <taxon>Paenibacillaceae</taxon>
        <taxon>Paenibacillus</taxon>
    </lineage>
</organism>
<dbReference type="InterPro" id="IPR036388">
    <property type="entry name" value="WH-like_DNA-bd_sf"/>
</dbReference>
<dbReference type="InterPro" id="IPR013196">
    <property type="entry name" value="HTH_11"/>
</dbReference>